<protein>
    <submittedName>
        <fullName evidence="1">Uncharacterized protein</fullName>
    </submittedName>
</protein>
<evidence type="ECO:0000313" key="1">
    <source>
        <dbReference type="EMBL" id="CEK49198.1"/>
    </source>
</evidence>
<gene>
    <name evidence="1" type="primary">ORF6799</name>
</gene>
<name>A0A0B6XZA1_9EUPU</name>
<dbReference type="EMBL" id="HACG01002333">
    <property type="protein sequence ID" value="CEK49198.1"/>
    <property type="molecule type" value="Transcribed_RNA"/>
</dbReference>
<proteinExistence type="predicted"/>
<feature type="non-terminal residue" evidence="1">
    <location>
        <position position="1"/>
    </location>
</feature>
<dbReference type="AlphaFoldDB" id="A0A0B6XZA1"/>
<sequence>KYRIVEDNMTNSKIKWRLRRYSDNEIDSSHEQTKQHNQICIYLTGAYMGREGMLFSKLPD</sequence>
<accession>A0A0B6XZA1</accession>
<reference evidence="1" key="1">
    <citation type="submission" date="2014-12" db="EMBL/GenBank/DDBJ databases">
        <title>Insight into the proteome of Arion vulgaris.</title>
        <authorList>
            <person name="Aradska J."/>
            <person name="Bulat T."/>
            <person name="Smidak R."/>
            <person name="Sarate P."/>
            <person name="Gangsoo J."/>
            <person name="Sialana F."/>
            <person name="Bilban M."/>
            <person name="Lubec G."/>
        </authorList>
    </citation>
    <scope>NUCLEOTIDE SEQUENCE</scope>
    <source>
        <tissue evidence="1">Skin</tissue>
    </source>
</reference>
<organism evidence="1">
    <name type="scientific">Arion vulgaris</name>
    <dbReference type="NCBI Taxonomy" id="1028688"/>
    <lineage>
        <taxon>Eukaryota</taxon>
        <taxon>Metazoa</taxon>
        <taxon>Spiralia</taxon>
        <taxon>Lophotrochozoa</taxon>
        <taxon>Mollusca</taxon>
        <taxon>Gastropoda</taxon>
        <taxon>Heterobranchia</taxon>
        <taxon>Euthyneura</taxon>
        <taxon>Panpulmonata</taxon>
        <taxon>Eupulmonata</taxon>
        <taxon>Stylommatophora</taxon>
        <taxon>Helicina</taxon>
        <taxon>Arionoidea</taxon>
        <taxon>Arionidae</taxon>
        <taxon>Arion</taxon>
    </lineage>
</organism>